<dbReference type="EMBL" id="CP018632">
    <property type="protein sequence ID" value="ASJ73633.1"/>
    <property type="molecule type" value="Genomic_DNA"/>
</dbReference>
<dbReference type="Pfam" id="PF00690">
    <property type="entry name" value="Cation_ATPase_N"/>
    <property type="match status" value="1"/>
</dbReference>
<reference evidence="3 4" key="1">
    <citation type="submission" date="2016-12" db="EMBL/GenBank/DDBJ databases">
        <authorList>
            <person name="Song W.-J."/>
            <person name="Kurnit D.M."/>
        </authorList>
    </citation>
    <scope>NUCLEOTIDE SEQUENCE [LARGE SCALE GENOMIC DNA]</scope>
    <source>
        <strain evidence="3 4">IMCC3135</strain>
    </source>
</reference>
<keyword evidence="4" id="KW-1185">Reference proteome</keyword>
<protein>
    <recommendedName>
        <fullName evidence="2">Cation-transporting P-type ATPase N-terminal domain-containing protein</fullName>
    </recommendedName>
</protein>
<dbReference type="SUPFAM" id="SSF81665">
    <property type="entry name" value="Calcium ATPase, transmembrane domain M"/>
    <property type="match status" value="1"/>
</dbReference>
<feature type="domain" description="Cation-transporting P-type ATPase N-terminal" evidence="2">
    <location>
        <begin position="94"/>
        <end position="142"/>
    </location>
</feature>
<proteinExistence type="predicted"/>
<dbReference type="KEGG" id="gai:IMCC3135_17770"/>
<dbReference type="Proteomes" id="UP000250079">
    <property type="component" value="Chromosome"/>
</dbReference>
<evidence type="ECO:0000313" key="4">
    <source>
        <dbReference type="Proteomes" id="UP000250079"/>
    </source>
</evidence>
<dbReference type="InterPro" id="IPR004014">
    <property type="entry name" value="ATPase_P-typ_cation-transptr_N"/>
</dbReference>
<dbReference type="GO" id="GO:0022857">
    <property type="term" value="F:transmembrane transporter activity"/>
    <property type="evidence" value="ECO:0007669"/>
    <property type="project" value="UniProtKB-ARBA"/>
</dbReference>
<evidence type="ECO:0000256" key="1">
    <source>
        <dbReference type="SAM" id="MobiDB-lite"/>
    </source>
</evidence>
<sequence>MTTSGRRERCDLRKGRNEPHRCSASLQRLAAIAATSVSTVLELDEPQIAWNADPELSTNKESATMVMITVRTDEIPKPTLSSTLTAHNDLKILPLLAVEKHLGSSPEGLSQTKATRRLTQNESNEVAEKKTQTLLKILTCFRGIIPR</sequence>
<dbReference type="AlphaFoldDB" id="A0A2Z2NQL8"/>
<gene>
    <name evidence="3" type="ORF">IMCC3135_17770</name>
</gene>
<organism evidence="3 4">
    <name type="scientific">Granulosicoccus antarcticus IMCC3135</name>
    <dbReference type="NCBI Taxonomy" id="1192854"/>
    <lineage>
        <taxon>Bacteria</taxon>
        <taxon>Pseudomonadati</taxon>
        <taxon>Pseudomonadota</taxon>
        <taxon>Gammaproteobacteria</taxon>
        <taxon>Chromatiales</taxon>
        <taxon>Granulosicoccaceae</taxon>
        <taxon>Granulosicoccus</taxon>
    </lineage>
</organism>
<name>A0A2Z2NQL8_9GAMM</name>
<feature type="region of interest" description="Disordered" evidence="1">
    <location>
        <begin position="104"/>
        <end position="125"/>
    </location>
</feature>
<accession>A0A2Z2NQL8</accession>
<feature type="compositionally biased region" description="Polar residues" evidence="1">
    <location>
        <begin position="107"/>
        <end position="124"/>
    </location>
</feature>
<dbReference type="InterPro" id="IPR023298">
    <property type="entry name" value="ATPase_P-typ_TM_dom_sf"/>
</dbReference>
<evidence type="ECO:0000313" key="3">
    <source>
        <dbReference type="EMBL" id="ASJ73633.1"/>
    </source>
</evidence>
<evidence type="ECO:0000259" key="2">
    <source>
        <dbReference type="Pfam" id="PF00690"/>
    </source>
</evidence>